<keyword evidence="4" id="KW-1185">Reference proteome</keyword>
<dbReference type="InterPro" id="IPR036661">
    <property type="entry name" value="Luciferase-like_sf"/>
</dbReference>
<dbReference type="RefSeq" id="WP_364154916.1">
    <property type="nucleotide sequence ID" value="NZ_JBHSIJ010000002.1"/>
</dbReference>
<evidence type="ECO:0000256" key="1">
    <source>
        <dbReference type="ARBA" id="ARBA00023002"/>
    </source>
</evidence>
<dbReference type="EMBL" id="JBHTEE010000001">
    <property type="protein sequence ID" value="MFC7607164.1"/>
    <property type="molecule type" value="Genomic_DNA"/>
</dbReference>
<dbReference type="Pfam" id="PF00296">
    <property type="entry name" value="Bac_luciferase"/>
    <property type="match status" value="1"/>
</dbReference>
<comment type="caution">
    <text evidence="3">The sequence shown here is derived from an EMBL/GenBank/DDBJ whole genome shotgun (WGS) entry which is preliminary data.</text>
</comment>
<dbReference type="SUPFAM" id="SSF51679">
    <property type="entry name" value="Bacterial luciferase-like"/>
    <property type="match status" value="1"/>
</dbReference>
<dbReference type="InterPro" id="IPR050564">
    <property type="entry name" value="F420-G6PD/mer"/>
</dbReference>
<sequence>MAPGLLFPLQHTSPDTVVPFGELVMSGLAGRLWLGQSVLTETHQTIAYLAGRGIRVPCGLSVTLMPLRHPMEAAVQARSLAALTGRPVVAGYGAATPDLVRALRGAPYHRPAAAAAGYARAVRAFLDGGTVEHACEACVATTGLPPMHHPPVEVGLGVIRPGMARAAGAVADVAITWMTPPHYVRDTLLPALAAGAAGRGTPPRVATVVHVALAGPGRDPRRLAHSAAADHLRAPHYTDMLRRAGVPADPADPRAGAAALVEAGVYVYGTPEEVVERLHGYREAGVDEIILNLAGVAGTEGFRAALADAECLLHAMADADE</sequence>
<proteinExistence type="predicted"/>
<accession>A0ABW2THB1</accession>
<feature type="domain" description="Luciferase-like" evidence="2">
    <location>
        <begin position="33"/>
        <end position="288"/>
    </location>
</feature>
<dbReference type="PANTHER" id="PTHR43244:SF1">
    <property type="entry name" value="5,10-METHYLENETETRAHYDROMETHANOPTERIN REDUCTASE"/>
    <property type="match status" value="1"/>
</dbReference>
<evidence type="ECO:0000259" key="2">
    <source>
        <dbReference type="Pfam" id="PF00296"/>
    </source>
</evidence>
<name>A0ABW2THB1_9ACTN</name>
<dbReference type="Gene3D" id="3.20.20.30">
    <property type="entry name" value="Luciferase-like domain"/>
    <property type="match status" value="1"/>
</dbReference>
<organism evidence="3 4">
    <name type="scientific">Streptosporangium amethystogenes subsp. fukuiense</name>
    <dbReference type="NCBI Taxonomy" id="698418"/>
    <lineage>
        <taxon>Bacteria</taxon>
        <taxon>Bacillati</taxon>
        <taxon>Actinomycetota</taxon>
        <taxon>Actinomycetes</taxon>
        <taxon>Streptosporangiales</taxon>
        <taxon>Streptosporangiaceae</taxon>
        <taxon>Streptosporangium</taxon>
    </lineage>
</organism>
<keyword evidence="1" id="KW-0560">Oxidoreductase</keyword>
<protein>
    <submittedName>
        <fullName evidence="3">LLM class flavin-dependent oxidoreductase</fullName>
    </submittedName>
</protein>
<evidence type="ECO:0000313" key="4">
    <source>
        <dbReference type="Proteomes" id="UP001596514"/>
    </source>
</evidence>
<gene>
    <name evidence="3" type="ORF">ACFQVD_44455</name>
</gene>
<reference evidence="4" key="1">
    <citation type="journal article" date="2019" name="Int. J. Syst. Evol. Microbiol.">
        <title>The Global Catalogue of Microorganisms (GCM) 10K type strain sequencing project: providing services to taxonomists for standard genome sequencing and annotation.</title>
        <authorList>
            <consortium name="The Broad Institute Genomics Platform"/>
            <consortium name="The Broad Institute Genome Sequencing Center for Infectious Disease"/>
            <person name="Wu L."/>
            <person name="Ma J."/>
        </authorList>
    </citation>
    <scope>NUCLEOTIDE SEQUENCE [LARGE SCALE GENOMIC DNA]</scope>
    <source>
        <strain evidence="4">JCM 10083</strain>
    </source>
</reference>
<dbReference type="InterPro" id="IPR011251">
    <property type="entry name" value="Luciferase-like_dom"/>
</dbReference>
<dbReference type="Proteomes" id="UP001596514">
    <property type="component" value="Unassembled WGS sequence"/>
</dbReference>
<dbReference type="PANTHER" id="PTHR43244">
    <property type="match status" value="1"/>
</dbReference>
<evidence type="ECO:0000313" key="3">
    <source>
        <dbReference type="EMBL" id="MFC7607164.1"/>
    </source>
</evidence>